<feature type="region of interest" description="Disordered" evidence="1">
    <location>
        <begin position="120"/>
        <end position="141"/>
    </location>
</feature>
<dbReference type="AlphaFoldDB" id="A0A9P6AG38"/>
<protein>
    <submittedName>
        <fullName evidence="2">Uncharacterized protein</fullName>
    </submittedName>
</protein>
<reference evidence="2" key="1">
    <citation type="journal article" date="2020" name="Nat. Commun.">
        <title>Large-scale genome sequencing of mycorrhizal fungi provides insights into the early evolution of symbiotic traits.</title>
        <authorList>
            <person name="Miyauchi S."/>
            <person name="Kiss E."/>
            <person name="Kuo A."/>
            <person name="Drula E."/>
            <person name="Kohler A."/>
            <person name="Sanchez-Garcia M."/>
            <person name="Morin E."/>
            <person name="Andreopoulos B."/>
            <person name="Barry K.W."/>
            <person name="Bonito G."/>
            <person name="Buee M."/>
            <person name="Carver A."/>
            <person name="Chen C."/>
            <person name="Cichocki N."/>
            <person name="Clum A."/>
            <person name="Culley D."/>
            <person name="Crous P.W."/>
            <person name="Fauchery L."/>
            <person name="Girlanda M."/>
            <person name="Hayes R.D."/>
            <person name="Keri Z."/>
            <person name="LaButti K."/>
            <person name="Lipzen A."/>
            <person name="Lombard V."/>
            <person name="Magnuson J."/>
            <person name="Maillard F."/>
            <person name="Murat C."/>
            <person name="Nolan M."/>
            <person name="Ohm R.A."/>
            <person name="Pangilinan J."/>
            <person name="Pereira M.F."/>
            <person name="Perotto S."/>
            <person name="Peter M."/>
            <person name="Pfister S."/>
            <person name="Riley R."/>
            <person name="Sitrit Y."/>
            <person name="Stielow J.B."/>
            <person name="Szollosi G."/>
            <person name="Zifcakova L."/>
            <person name="Stursova M."/>
            <person name="Spatafora J.W."/>
            <person name="Tedersoo L."/>
            <person name="Vaario L.M."/>
            <person name="Yamada A."/>
            <person name="Yan M."/>
            <person name="Wang P."/>
            <person name="Xu J."/>
            <person name="Bruns T."/>
            <person name="Baldrian P."/>
            <person name="Vilgalys R."/>
            <person name="Dunand C."/>
            <person name="Henrissat B."/>
            <person name="Grigoriev I.V."/>
            <person name="Hibbett D."/>
            <person name="Nagy L.G."/>
            <person name="Martin F.M."/>
        </authorList>
    </citation>
    <scope>NUCLEOTIDE SEQUENCE</scope>
    <source>
        <strain evidence="2">UP504</strain>
    </source>
</reference>
<feature type="compositionally biased region" description="Pro residues" evidence="1">
    <location>
        <begin position="127"/>
        <end position="136"/>
    </location>
</feature>
<accession>A0A9P6AG38</accession>
<feature type="region of interest" description="Disordered" evidence="1">
    <location>
        <begin position="245"/>
        <end position="289"/>
    </location>
</feature>
<gene>
    <name evidence="2" type="ORF">BS47DRAFT_1368319</name>
</gene>
<sequence length="289" mass="32409">MVFIIYPYGVGTVPNWVLFRARKVLALNSSDRTQHRGARSKQNGATHPPGQVCGTIRFFPFVKPRSDECTDKTPAKYGPVHSHPDPEPARQPTKYRTTHPLRRMCGNNWSLPSVTTHPMSTWTSPQYPQPPKPGVPAPHNDDQQTFLPSVCGNIRFLPSVKTHLMNKHTDEPPICATTQAAPRNYNRRMSLPYVKTHLTNEHMDEPPIRAATQAAPRNDDRWNCVPHTRQSGCVVNIRSIPYMKTHPTRTRTSPPTPQALSARPRTRRSAKSHTTPAAAGVVLYNASNK</sequence>
<dbReference type="Proteomes" id="UP000886523">
    <property type="component" value="Unassembled WGS sequence"/>
</dbReference>
<feature type="region of interest" description="Disordered" evidence="1">
    <location>
        <begin position="30"/>
        <end position="49"/>
    </location>
</feature>
<evidence type="ECO:0000313" key="2">
    <source>
        <dbReference type="EMBL" id="KAF9505114.1"/>
    </source>
</evidence>
<evidence type="ECO:0000313" key="3">
    <source>
        <dbReference type="Proteomes" id="UP000886523"/>
    </source>
</evidence>
<keyword evidence="3" id="KW-1185">Reference proteome</keyword>
<organism evidence="2 3">
    <name type="scientific">Hydnum rufescens UP504</name>
    <dbReference type="NCBI Taxonomy" id="1448309"/>
    <lineage>
        <taxon>Eukaryota</taxon>
        <taxon>Fungi</taxon>
        <taxon>Dikarya</taxon>
        <taxon>Basidiomycota</taxon>
        <taxon>Agaricomycotina</taxon>
        <taxon>Agaricomycetes</taxon>
        <taxon>Cantharellales</taxon>
        <taxon>Hydnaceae</taxon>
        <taxon>Hydnum</taxon>
    </lineage>
</organism>
<comment type="caution">
    <text evidence="2">The sequence shown here is derived from an EMBL/GenBank/DDBJ whole genome shotgun (WGS) entry which is preliminary data.</text>
</comment>
<evidence type="ECO:0000256" key="1">
    <source>
        <dbReference type="SAM" id="MobiDB-lite"/>
    </source>
</evidence>
<name>A0A9P6AG38_9AGAM</name>
<proteinExistence type="predicted"/>
<dbReference type="EMBL" id="MU129174">
    <property type="protein sequence ID" value="KAF9505114.1"/>
    <property type="molecule type" value="Genomic_DNA"/>
</dbReference>
<feature type="region of interest" description="Disordered" evidence="1">
    <location>
        <begin position="70"/>
        <end position="93"/>
    </location>
</feature>